<dbReference type="Proteomes" id="UP000324748">
    <property type="component" value="Unassembled WGS sequence"/>
</dbReference>
<protein>
    <submittedName>
        <fullName evidence="1">Uncharacterized protein</fullName>
    </submittedName>
</protein>
<evidence type="ECO:0000313" key="2">
    <source>
        <dbReference type="EMBL" id="KAA1104478.1"/>
    </source>
</evidence>
<reference evidence="3 4" key="1">
    <citation type="submission" date="2019-05" db="EMBL/GenBank/DDBJ databases">
        <title>Emergence of the Ug99 lineage of the wheat stem rust pathogen through somatic hybridization.</title>
        <authorList>
            <person name="Li F."/>
            <person name="Upadhyaya N.M."/>
            <person name="Sperschneider J."/>
            <person name="Matny O."/>
            <person name="Nguyen-Phuc H."/>
            <person name="Mago R."/>
            <person name="Raley C."/>
            <person name="Miller M.E."/>
            <person name="Silverstein K.A.T."/>
            <person name="Henningsen E."/>
            <person name="Hirsch C.D."/>
            <person name="Visser B."/>
            <person name="Pretorius Z.A."/>
            <person name="Steffenson B.J."/>
            <person name="Schwessinger B."/>
            <person name="Dodds P.N."/>
            <person name="Figueroa M."/>
        </authorList>
    </citation>
    <scope>NUCLEOTIDE SEQUENCE [LARGE SCALE GENOMIC DNA]</scope>
    <source>
        <strain evidence="2">21-0</strain>
        <strain evidence="1 4">Ug99</strain>
    </source>
</reference>
<dbReference type="Proteomes" id="UP000325313">
    <property type="component" value="Unassembled WGS sequence"/>
</dbReference>
<evidence type="ECO:0000313" key="1">
    <source>
        <dbReference type="EMBL" id="KAA1068454.1"/>
    </source>
</evidence>
<dbReference type="AlphaFoldDB" id="A0A5B0LXY7"/>
<proteinExistence type="predicted"/>
<sequence length="105" mass="12096">MSYNLPCISKSPKKKMKRFVDDSERSFGLPSQLMNLKKRLPWRAYSMDKSHIRDQASDDRILQRAQMATQLGASLIHGRTSLLGLHRGHTGLFFGLLRPFHTWPS</sequence>
<organism evidence="1 4">
    <name type="scientific">Puccinia graminis f. sp. tritici</name>
    <dbReference type="NCBI Taxonomy" id="56615"/>
    <lineage>
        <taxon>Eukaryota</taxon>
        <taxon>Fungi</taxon>
        <taxon>Dikarya</taxon>
        <taxon>Basidiomycota</taxon>
        <taxon>Pucciniomycotina</taxon>
        <taxon>Pucciniomycetes</taxon>
        <taxon>Pucciniales</taxon>
        <taxon>Pucciniaceae</taxon>
        <taxon>Puccinia</taxon>
    </lineage>
</organism>
<gene>
    <name evidence="2" type="ORF">PGT21_024695</name>
    <name evidence="1" type="ORF">PGTUg99_023134</name>
</gene>
<evidence type="ECO:0000313" key="3">
    <source>
        <dbReference type="Proteomes" id="UP000324748"/>
    </source>
</evidence>
<comment type="caution">
    <text evidence="1">The sequence shown here is derived from an EMBL/GenBank/DDBJ whole genome shotgun (WGS) entry which is preliminary data.</text>
</comment>
<dbReference type="EMBL" id="VDEP01000505">
    <property type="protein sequence ID" value="KAA1068454.1"/>
    <property type="molecule type" value="Genomic_DNA"/>
</dbReference>
<accession>A0A5B0LXY7</accession>
<name>A0A5B0LXY7_PUCGR</name>
<keyword evidence="3" id="KW-1185">Reference proteome</keyword>
<evidence type="ECO:0000313" key="4">
    <source>
        <dbReference type="Proteomes" id="UP000325313"/>
    </source>
</evidence>
<dbReference type="EMBL" id="VSWC01000041">
    <property type="protein sequence ID" value="KAA1104478.1"/>
    <property type="molecule type" value="Genomic_DNA"/>
</dbReference>